<feature type="transmembrane region" description="Helical" evidence="1">
    <location>
        <begin position="435"/>
        <end position="455"/>
    </location>
</feature>
<feature type="transmembrane region" description="Helical" evidence="1">
    <location>
        <begin position="12"/>
        <end position="29"/>
    </location>
</feature>
<feature type="transmembrane region" description="Helical" evidence="1">
    <location>
        <begin position="73"/>
        <end position="95"/>
    </location>
</feature>
<sequence>MAWLKNNISIPIALLVALVHWGLSFYFEVDFYSQPTIENPFLIASKLLFLVMFWQIIAYMIRRYLKEPEYRQFIAFASIYFAICMLLLLLIWPGFWGADAFELLVQVRRMEFNAWQHFLTHAFYYCAVFIFPTPVSINILQLVIISLIVGYFVYCIYTVCGHSKIAAACAYIPFLLPNILLQDSFILRATVFAYLVLFLFTRYLFKAWERKNIPLSAALFFAFITALACTLRTEGFLIALASILMFLVGFRHLSTRGVKMVFIVATVLLTSVSQYTQKSLLALHDEKIPYFYAMTTVIDPLHPLVLKAREEGRQDLLASIAAVLDIDQFAHGQKPMVLIIQPNIIKPAYYESPRARRHFLRAYFNLIKTYPTTFIQERLDTFLEPNNNSHNTIYRDGYSLWKTYHHLFENSVSDFLNKSLRENTISCLILAETPISFFFNNHLIPIVLLSLLILISLIKRNYIAFFGFSVIIGTVMLVFLTAPGTMFMYYFLSYLNGYAFTVGAVIIYMNCFKQKCIQSR</sequence>
<evidence type="ECO:0000256" key="1">
    <source>
        <dbReference type="SAM" id="Phobius"/>
    </source>
</evidence>
<feature type="transmembrane region" description="Helical" evidence="1">
    <location>
        <begin position="41"/>
        <end position="61"/>
    </location>
</feature>
<keyword evidence="1" id="KW-0472">Membrane</keyword>
<feature type="transmembrane region" description="Helical" evidence="1">
    <location>
        <begin position="139"/>
        <end position="159"/>
    </location>
</feature>
<organism evidence="2 3">
    <name type="scientific">Saezia sanguinis</name>
    <dbReference type="NCBI Taxonomy" id="1965230"/>
    <lineage>
        <taxon>Bacteria</taxon>
        <taxon>Pseudomonadati</taxon>
        <taxon>Pseudomonadota</taxon>
        <taxon>Betaproteobacteria</taxon>
        <taxon>Burkholderiales</taxon>
        <taxon>Saeziaceae</taxon>
        <taxon>Saezia</taxon>
    </lineage>
</organism>
<feature type="transmembrane region" description="Helical" evidence="1">
    <location>
        <begin position="462"/>
        <end position="482"/>
    </location>
</feature>
<name>A0A433SCW9_9BURK</name>
<feature type="transmembrane region" description="Helical" evidence="1">
    <location>
        <begin position="115"/>
        <end position="132"/>
    </location>
</feature>
<comment type="caution">
    <text evidence="2">The sequence shown here is derived from an EMBL/GenBank/DDBJ whole genome shotgun (WGS) entry which is preliminary data.</text>
</comment>
<feature type="transmembrane region" description="Helical" evidence="1">
    <location>
        <begin position="488"/>
        <end position="511"/>
    </location>
</feature>
<keyword evidence="3" id="KW-1185">Reference proteome</keyword>
<reference evidence="2 3" key="1">
    <citation type="submission" date="2018-01" db="EMBL/GenBank/DDBJ databases">
        <title>Saezia sanguinis gen. nov., sp. nov., in the order Burkholderiales isolated from human blood.</title>
        <authorList>
            <person name="Medina-Pascual M.J."/>
            <person name="Valdezate S."/>
            <person name="Monzon S."/>
            <person name="Cuesta I."/>
            <person name="Carrasco G."/>
            <person name="Villalon P."/>
            <person name="Saez-Nieto J.A."/>
        </authorList>
    </citation>
    <scope>NUCLEOTIDE SEQUENCE [LARGE SCALE GENOMIC DNA]</scope>
    <source>
        <strain evidence="2 3">CNM695-12</strain>
    </source>
</reference>
<accession>A0A433SCW9</accession>
<keyword evidence="1" id="KW-1133">Transmembrane helix</keyword>
<keyword evidence="1" id="KW-0812">Transmembrane</keyword>
<dbReference type="EMBL" id="PQSP01000004">
    <property type="protein sequence ID" value="RUS66593.1"/>
    <property type="molecule type" value="Genomic_DNA"/>
</dbReference>
<dbReference type="Proteomes" id="UP000286947">
    <property type="component" value="Unassembled WGS sequence"/>
</dbReference>
<dbReference type="RefSeq" id="WP_126980074.1">
    <property type="nucleotide sequence ID" value="NZ_PQSP01000004.1"/>
</dbReference>
<evidence type="ECO:0000313" key="3">
    <source>
        <dbReference type="Proteomes" id="UP000286947"/>
    </source>
</evidence>
<gene>
    <name evidence="2" type="ORF">CUZ56_01873</name>
</gene>
<protein>
    <recommendedName>
        <fullName evidence="4">Glycosyltransferase RgtA/B/C/D-like domain-containing protein</fullName>
    </recommendedName>
</protein>
<proteinExistence type="predicted"/>
<dbReference type="OrthoDB" id="2018099at2"/>
<feature type="transmembrane region" description="Helical" evidence="1">
    <location>
        <begin position="186"/>
        <end position="205"/>
    </location>
</feature>
<feature type="transmembrane region" description="Helical" evidence="1">
    <location>
        <begin position="217"/>
        <end position="250"/>
    </location>
</feature>
<evidence type="ECO:0008006" key="4">
    <source>
        <dbReference type="Google" id="ProtNLM"/>
    </source>
</evidence>
<dbReference type="AlphaFoldDB" id="A0A433SCW9"/>
<evidence type="ECO:0000313" key="2">
    <source>
        <dbReference type="EMBL" id="RUS66593.1"/>
    </source>
</evidence>